<protein>
    <submittedName>
        <fullName evidence="2">Uncharacterized protein</fullName>
    </submittedName>
</protein>
<name>A0AC35GL17_9BILA</name>
<sequence>MAVFWSVFIILFLFLNVNAKYVDTCYEGTDYWSGKKSGNKRTCDPETKYCYILMGSSATSRTSGRGCAPDYIDTYCEKYRSNPSSATEFCFSIRTFDINAYFFILLTCILISICQCKNNNFDPETIARKSVYNAVERVRNKITTTPSTSTSDSRNDRTIIRTMSVIEAKSAEGRVVILFCDIDCEKERQKIPIWIREFNANNDIPSHDAIGYHFHRRRTRFGYHNVDTLLDKNPIILIYFIADKTFVFDEDVKSQTEFNDFLMSLEKQPIQKPQSSEDLDEFISAAMECDISQKYILKIHSFKDCYDELWNNLVRSFHNSNNNITFVELRRPLTPEETVIVQQRLPMLRRECQILAVLQNGGYQEIVDSMFLKELNKKISNWSNENCSNPQPHAIKMPLTEIQLDYLREELYINGIVTNPTYIIVGLIGGIAVIALAISIFWGLNGSSFVTK</sequence>
<proteinExistence type="predicted"/>
<evidence type="ECO:0000313" key="2">
    <source>
        <dbReference type="WBParaSite" id="PS1159_v2.g6463.t1"/>
    </source>
</evidence>
<dbReference type="WBParaSite" id="PS1159_v2.g6463.t1">
    <property type="protein sequence ID" value="PS1159_v2.g6463.t1"/>
    <property type="gene ID" value="PS1159_v2.g6463"/>
</dbReference>
<evidence type="ECO:0000313" key="1">
    <source>
        <dbReference type="Proteomes" id="UP000887580"/>
    </source>
</evidence>
<accession>A0AC35GL17</accession>
<reference evidence="2" key="1">
    <citation type="submission" date="2022-11" db="UniProtKB">
        <authorList>
            <consortium name="WormBaseParasite"/>
        </authorList>
    </citation>
    <scope>IDENTIFICATION</scope>
</reference>
<dbReference type="Proteomes" id="UP000887580">
    <property type="component" value="Unplaced"/>
</dbReference>
<organism evidence="1 2">
    <name type="scientific">Panagrolaimus sp. PS1159</name>
    <dbReference type="NCBI Taxonomy" id="55785"/>
    <lineage>
        <taxon>Eukaryota</taxon>
        <taxon>Metazoa</taxon>
        <taxon>Ecdysozoa</taxon>
        <taxon>Nematoda</taxon>
        <taxon>Chromadorea</taxon>
        <taxon>Rhabditida</taxon>
        <taxon>Tylenchina</taxon>
        <taxon>Panagrolaimomorpha</taxon>
        <taxon>Panagrolaimoidea</taxon>
        <taxon>Panagrolaimidae</taxon>
        <taxon>Panagrolaimus</taxon>
    </lineage>
</organism>